<name>A0ABS5CD21_9BACL</name>
<evidence type="ECO:0000313" key="2">
    <source>
        <dbReference type="EMBL" id="MBP3963892.1"/>
    </source>
</evidence>
<proteinExistence type="predicted"/>
<sequence>MNQEVSSFIEELKQPWQVEACNQLREMVHQTVPSIDERIQYKKPHFLKDGKYAAVISTAKDTVTFMIFNTTNLDLSEGKFEGPAERRWMKFREGDPIDLPLLAKVLTEASSTL</sequence>
<protein>
    <submittedName>
        <fullName evidence="2">DUF1801 domain-containing protein</fullName>
    </submittedName>
</protein>
<organism evidence="2 3">
    <name type="scientific">Paenibacillus lignilyticus</name>
    <dbReference type="NCBI Taxonomy" id="1172615"/>
    <lineage>
        <taxon>Bacteria</taxon>
        <taxon>Bacillati</taxon>
        <taxon>Bacillota</taxon>
        <taxon>Bacilli</taxon>
        <taxon>Bacillales</taxon>
        <taxon>Paenibacillaceae</taxon>
        <taxon>Paenibacillus</taxon>
    </lineage>
</organism>
<dbReference type="RefSeq" id="WP_210658734.1">
    <property type="nucleotide sequence ID" value="NZ_JAGKSP010000005.1"/>
</dbReference>
<dbReference type="SUPFAM" id="SSF159888">
    <property type="entry name" value="YdhG-like"/>
    <property type="match status" value="1"/>
</dbReference>
<dbReference type="Gene3D" id="3.90.1150.200">
    <property type="match status" value="1"/>
</dbReference>
<evidence type="ECO:0000259" key="1">
    <source>
        <dbReference type="Pfam" id="PF08818"/>
    </source>
</evidence>
<dbReference type="Pfam" id="PF08818">
    <property type="entry name" value="DUF1801"/>
    <property type="match status" value="1"/>
</dbReference>
<reference evidence="2 3" key="1">
    <citation type="submission" date="2021-04" db="EMBL/GenBank/DDBJ databases">
        <title>Paenibacillus sp. DLE-14 whole genome sequence.</title>
        <authorList>
            <person name="Ham Y.J."/>
        </authorList>
    </citation>
    <scope>NUCLEOTIDE SEQUENCE [LARGE SCALE GENOMIC DNA]</scope>
    <source>
        <strain evidence="2 3">DLE-14</strain>
    </source>
</reference>
<dbReference type="InterPro" id="IPR014922">
    <property type="entry name" value="YdhG-like"/>
</dbReference>
<accession>A0ABS5CD21</accession>
<dbReference type="Proteomes" id="UP000673394">
    <property type="component" value="Unassembled WGS sequence"/>
</dbReference>
<dbReference type="EMBL" id="JAGKSP010000005">
    <property type="protein sequence ID" value="MBP3963892.1"/>
    <property type="molecule type" value="Genomic_DNA"/>
</dbReference>
<comment type="caution">
    <text evidence="2">The sequence shown here is derived from an EMBL/GenBank/DDBJ whole genome shotgun (WGS) entry which is preliminary data.</text>
</comment>
<evidence type="ECO:0000313" key="3">
    <source>
        <dbReference type="Proteomes" id="UP000673394"/>
    </source>
</evidence>
<gene>
    <name evidence="2" type="ORF">I8J30_14340</name>
</gene>
<keyword evidence="3" id="KW-1185">Reference proteome</keyword>
<feature type="domain" description="YdhG-like" evidence="1">
    <location>
        <begin position="19"/>
        <end position="109"/>
    </location>
</feature>